<dbReference type="EMBL" id="JBHTBS010000008">
    <property type="protein sequence ID" value="MFC7338547.1"/>
    <property type="molecule type" value="Genomic_DNA"/>
</dbReference>
<keyword evidence="3" id="KW-1185">Reference proteome</keyword>
<name>A0ABW2L843_9BACT</name>
<evidence type="ECO:0000256" key="1">
    <source>
        <dbReference type="SAM" id="SignalP"/>
    </source>
</evidence>
<organism evidence="2 3">
    <name type="scientific">Haloferula chungangensis</name>
    <dbReference type="NCBI Taxonomy" id="1048331"/>
    <lineage>
        <taxon>Bacteria</taxon>
        <taxon>Pseudomonadati</taxon>
        <taxon>Verrucomicrobiota</taxon>
        <taxon>Verrucomicrobiia</taxon>
        <taxon>Verrucomicrobiales</taxon>
        <taxon>Verrucomicrobiaceae</taxon>
        <taxon>Haloferula</taxon>
    </lineage>
</organism>
<dbReference type="Proteomes" id="UP001596472">
    <property type="component" value="Unassembled WGS sequence"/>
</dbReference>
<evidence type="ECO:0000313" key="3">
    <source>
        <dbReference type="Proteomes" id="UP001596472"/>
    </source>
</evidence>
<proteinExistence type="predicted"/>
<reference evidence="3" key="1">
    <citation type="journal article" date="2019" name="Int. J. Syst. Evol. Microbiol.">
        <title>The Global Catalogue of Microorganisms (GCM) 10K type strain sequencing project: providing services to taxonomists for standard genome sequencing and annotation.</title>
        <authorList>
            <consortium name="The Broad Institute Genomics Platform"/>
            <consortium name="The Broad Institute Genome Sequencing Center for Infectious Disease"/>
            <person name="Wu L."/>
            <person name="Ma J."/>
        </authorList>
    </citation>
    <scope>NUCLEOTIDE SEQUENCE [LARGE SCALE GENOMIC DNA]</scope>
    <source>
        <strain evidence="3">CGMCC 4.1467</strain>
    </source>
</reference>
<sequence length="231" mass="25630">MRFFALLLALLLPSLAQSQDDGGESRQVVCRFLCFGSTDTPDAVDTIGPKGAKIPCPLPTKRISEPITAYAKANKIAFYQENSDKLAGTATIPSNARAAILVFVPAPEGAKSKAPWRVIVIEDSAKNFPDGGIFVANFHNDDIRFIIGEHKGALHPARTKGYARPEKRDSFNMAPVIFEFLSQDKWRVGNESALRFLPGMRYLIFAYTDPRSKRPRINTYQDFRSVAKPLP</sequence>
<gene>
    <name evidence="2" type="ORF">ACFQY0_15230</name>
</gene>
<keyword evidence="1" id="KW-0732">Signal</keyword>
<feature type="signal peptide" evidence="1">
    <location>
        <begin position="1"/>
        <end position="18"/>
    </location>
</feature>
<feature type="chain" id="PRO_5045536035" evidence="1">
    <location>
        <begin position="19"/>
        <end position="231"/>
    </location>
</feature>
<protein>
    <submittedName>
        <fullName evidence="2">Uncharacterized protein</fullName>
    </submittedName>
</protein>
<comment type="caution">
    <text evidence="2">The sequence shown here is derived from an EMBL/GenBank/DDBJ whole genome shotgun (WGS) entry which is preliminary data.</text>
</comment>
<accession>A0ABW2L843</accession>
<dbReference type="RefSeq" id="WP_379713986.1">
    <property type="nucleotide sequence ID" value="NZ_JBHTBS010000008.1"/>
</dbReference>
<evidence type="ECO:0000313" key="2">
    <source>
        <dbReference type="EMBL" id="MFC7338547.1"/>
    </source>
</evidence>